<evidence type="ECO:0000256" key="1">
    <source>
        <dbReference type="SAM" id="SignalP"/>
    </source>
</evidence>
<organism evidence="2 3">
    <name type="scientific">Lentinula edodes</name>
    <name type="common">Shiitake mushroom</name>
    <name type="synonym">Lentinus edodes</name>
    <dbReference type="NCBI Taxonomy" id="5353"/>
    <lineage>
        <taxon>Eukaryota</taxon>
        <taxon>Fungi</taxon>
        <taxon>Dikarya</taxon>
        <taxon>Basidiomycota</taxon>
        <taxon>Agaricomycotina</taxon>
        <taxon>Agaricomycetes</taxon>
        <taxon>Agaricomycetidae</taxon>
        <taxon>Agaricales</taxon>
        <taxon>Marasmiineae</taxon>
        <taxon>Omphalotaceae</taxon>
        <taxon>Lentinula</taxon>
    </lineage>
</organism>
<dbReference type="EMBL" id="BDGU01000148">
    <property type="protein sequence ID" value="GAW03435.1"/>
    <property type="molecule type" value="Genomic_DNA"/>
</dbReference>
<comment type="caution">
    <text evidence="2">The sequence shown here is derived from an EMBL/GenBank/DDBJ whole genome shotgun (WGS) entry which is preliminary data.</text>
</comment>
<name>A0A1Q3E857_LENED</name>
<protein>
    <submittedName>
        <fullName evidence="2">Uncharacterized protein</fullName>
    </submittedName>
</protein>
<evidence type="ECO:0000313" key="3">
    <source>
        <dbReference type="Proteomes" id="UP000188533"/>
    </source>
</evidence>
<dbReference type="Proteomes" id="UP000188533">
    <property type="component" value="Unassembled WGS sequence"/>
</dbReference>
<gene>
    <name evidence="2" type="ORF">LENED_005161</name>
</gene>
<keyword evidence="3" id="KW-1185">Reference proteome</keyword>
<sequence>MRFLAVLTSLSVAILLMAGKASAVANSALNACNCPNNCGYKVDSSCKYHDSIGIEDVTISGSKLDRP</sequence>
<proteinExistence type="predicted"/>
<feature type="signal peptide" evidence="1">
    <location>
        <begin position="1"/>
        <end position="23"/>
    </location>
</feature>
<feature type="chain" id="PRO_5012840287" evidence="1">
    <location>
        <begin position="24"/>
        <end position="67"/>
    </location>
</feature>
<evidence type="ECO:0000313" key="2">
    <source>
        <dbReference type="EMBL" id="GAW03435.1"/>
    </source>
</evidence>
<dbReference type="AlphaFoldDB" id="A0A1Q3E857"/>
<accession>A0A1Q3E857</accession>
<reference evidence="2 3" key="2">
    <citation type="submission" date="2017-02" db="EMBL/GenBank/DDBJ databases">
        <title>A genome survey and senescence transcriptome analysis in Lentinula edodes.</title>
        <authorList>
            <person name="Sakamoto Y."/>
            <person name="Nakade K."/>
            <person name="Sato S."/>
            <person name="Yoshida Y."/>
            <person name="Miyazaki K."/>
            <person name="Natsume S."/>
            <person name="Konno N."/>
        </authorList>
    </citation>
    <scope>NUCLEOTIDE SEQUENCE [LARGE SCALE GENOMIC DNA]</scope>
    <source>
        <strain evidence="2 3">NBRC 111202</strain>
    </source>
</reference>
<reference evidence="2 3" key="1">
    <citation type="submission" date="2016-08" db="EMBL/GenBank/DDBJ databases">
        <authorList>
            <consortium name="Lentinula edodes genome sequencing consortium"/>
            <person name="Sakamoto Y."/>
            <person name="Nakade K."/>
            <person name="Sato S."/>
            <person name="Yoshida Y."/>
            <person name="Miyazaki K."/>
            <person name="Natsume S."/>
            <person name="Konno N."/>
        </authorList>
    </citation>
    <scope>NUCLEOTIDE SEQUENCE [LARGE SCALE GENOMIC DNA]</scope>
    <source>
        <strain evidence="2 3">NBRC 111202</strain>
    </source>
</reference>
<keyword evidence="1" id="KW-0732">Signal</keyword>